<dbReference type="GO" id="GO:0008194">
    <property type="term" value="F:UDP-glycosyltransferase activity"/>
    <property type="evidence" value="ECO:0007669"/>
    <property type="project" value="InterPro"/>
</dbReference>
<dbReference type="PANTHER" id="PTHR48045">
    <property type="entry name" value="UDP-GLYCOSYLTRANSFERASE 72B1"/>
    <property type="match status" value="1"/>
</dbReference>
<reference evidence="2" key="1">
    <citation type="submission" date="2020-11" db="EMBL/GenBank/DDBJ databases">
        <authorList>
            <consortium name="DOE Joint Genome Institute"/>
            <person name="Ahrendt S."/>
            <person name="Riley R."/>
            <person name="Andreopoulos W."/>
            <person name="LaButti K."/>
            <person name="Pangilinan J."/>
            <person name="Ruiz-duenas F.J."/>
            <person name="Barrasa J.M."/>
            <person name="Sanchez-Garcia M."/>
            <person name="Camarero S."/>
            <person name="Miyauchi S."/>
            <person name="Serrano A."/>
            <person name="Linde D."/>
            <person name="Babiker R."/>
            <person name="Drula E."/>
            <person name="Ayuso-Fernandez I."/>
            <person name="Pacheco R."/>
            <person name="Padilla G."/>
            <person name="Ferreira P."/>
            <person name="Barriuso J."/>
            <person name="Kellner H."/>
            <person name="Castanera R."/>
            <person name="Alfaro M."/>
            <person name="Ramirez L."/>
            <person name="Pisabarro A.G."/>
            <person name="Kuo A."/>
            <person name="Tritt A."/>
            <person name="Lipzen A."/>
            <person name="He G."/>
            <person name="Yan M."/>
            <person name="Ng V."/>
            <person name="Cullen D."/>
            <person name="Martin F."/>
            <person name="Rosso M.-N."/>
            <person name="Henrissat B."/>
            <person name="Hibbett D."/>
            <person name="Martinez A.T."/>
            <person name="Grigoriev I.V."/>
        </authorList>
    </citation>
    <scope>NUCLEOTIDE SEQUENCE</scope>
    <source>
        <strain evidence="2">AH 44721</strain>
    </source>
</reference>
<dbReference type="CDD" id="cd03784">
    <property type="entry name" value="GT1_Gtf-like"/>
    <property type="match status" value="1"/>
</dbReference>
<keyword evidence="1" id="KW-0808">Transferase</keyword>
<evidence type="ECO:0000256" key="1">
    <source>
        <dbReference type="ARBA" id="ARBA00022679"/>
    </source>
</evidence>
<dbReference type="SUPFAM" id="SSF53756">
    <property type="entry name" value="UDP-Glycosyltransferase/glycogen phosphorylase"/>
    <property type="match status" value="1"/>
</dbReference>
<comment type="caution">
    <text evidence="2">The sequence shown here is derived from an EMBL/GenBank/DDBJ whole genome shotgun (WGS) entry which is preliminary data.</text>
</comment>
<organism evidence="2 3">
    <name type="scientific">Gymnopilus junonius</name>
    <name type="common">Spectacular rustgill mushroom</name>
    <name type="synonym">Gymnopilus spectabilis subsp. junonius</name>
    <dbReference type="NCBI Taxonomy" id="109634"/>
    <lineage>
        <taxon>Eukaryota</taxon>
        <taxon>Fungi</taxon>
        <taxon>Dikarya</taxon>
        <taxon>Basidiomycota</taxon>
        <taxon>Agaricomycotina</taxon>
        <taxon>Agaricomycetes</taxon>
        <taxon>Agaricomycetidae</taxon>
        <taxon>Agaricales</taxon>
        <taxon>Agaricineae</taxon>
        <taxon>Hymenogastraceae</taxon>
        <taxon>Gymnopilus</taxon>
    </lineage>
</organism>
<keyword evidence="3" id="KW-1185">Reference proteome</keyword>
<dbReference type="OrthoDB" id="5835829at2759"/>
<evidence type="ECO:0000313" key="3">
    <source>
        <dbReference type="Proteomes" id="UP000724874"/>
    </source>
</evidence>
<accession>A0A9P5TSV2</accession>
<name>A0A9P5TSV2_GYMJU</name>
<dbReference type="EMBL" id="JADNYJ010000012">
    <property type="protein sequence ID" value="KAF8908227.1"/>
    <property type="molecule type" value="Genomic_DNA"/>
</dbReference>
<evidence type="ECO:0000313" key="2">
    <source>
        <dbReference type="EMBL" id="KAF8908227.1"/>
    </source>
</evidence>
<dbReference type="InterPro" id="IPR002213">
    <property type="entry name" value="UDP_glucos_trans"/>
</dbReference>
<evidence type="ECO:0008006" key="4">
    <source>
        <dbReference type="Google" id="ProtNLM"/>
    </source>
</evidence>
<gene>
    <name evidence="2" type="ORF">CPB84DRAFT_213525</name>
</gene>
<sequence>MSLTKHIVFSAFPAWGHTRPFCILAARLVKEHENVVVTMLIAPNFLDKAHREISAELQSEHFEVARQRIRVLSTIHSDSDNLFQLLGPLAETYASTYQTLVQEKSITCAMRSTVFDPVPVPTVVILDFFALPQARATREITGNSVPVMAWITGHASSIIRLFGPESLGGLGDLGAKIDAEAARLRVTPEEIGDKIFTRTDGKVVKIRGLPPMYDYEFFPQKAVFEGSVSSILRGCYSFLQECDGALVSSLYAFEQESLEEFKSWFSSWNKSVYVIGPLLPLGLGVTSPSSRGADDIDKFLEKMLAGRGEKSVLFMSFGTAFFPAVPEYLEEVIEAFIDKDIPFIFCFASPYAKLSDGLVEKVELSGLGMLIKWAPQQFILSHPATGWFLSHGGHNGVMESLACGVPFILWPFEADQPGAAAHLSENLNVAIELIEVRSGEHGLKPLYRNGRTARGTREAVGIEIREVLDTCRSHKGEQMRTNARGMKQRFAEAWDNDGLSRKELRAFLDEYV</sequence>
<dbReference type="PANTHER" id="PTHR48045:SF34">
    <property type="entry name" value="ISOFLAVONE 7-O-GLUCOSYLTRANSFERASE 1-LIKE"/>
    <property type="match status" value="1"/>
</dbReference>
<dbReference type="AlphaFoldDB" id="A0A9P5TSV2"/>
<proteinExistence type="predicted"/>
<dbReference type="Proteomes" id="UP000724874">
    <property type="component" value="Unassembled WGS sequence"/>
</dbReference>
<protein>
    <recommendedName>
        <fullName evidence="4">Glycosyltransferase</fullName>
    </recommendedName>
</protein>
<dbReference type="Gene3D" id="3.40.50.2000">
    <property type="entry name" value="Glycogen Phosphorylase B"/>
    <property type="match status" value="2"/>
</dbReference>
<dbReference type="Pfam" id="PF00201">
    <property type="entry name" value="UDPGT"/>
    <property type="match status" value="1"/>
</dbReference>